<dbReference type="Proteomes" id="UP000006813">
    <property type="component" value="Unassembled WGS sequence"/>
</dbReference>
<dbReference type="STRING" id="10181.G5C1C4"/>
<accession>G5C1C4</accession>
<gene>
    <name evidence="2" type="ORF">GW7_18474</name>
</gene>
<evidence type="ECO:0000256" key="1">
    <source>
        <dbReference type="SAM" id="MobiDB-lite"/>
    </source>
</evidence>
<protein>
    <submittedName>
        <fullName evidence="2">Nibrin</fullName>
    </submittedName>
</protein>
<dbReference type="AlphaFoldDB" id="G5C1C4"/>
<organism evidence="2 3">
    <name type="scientific">Heterocephalus glaber</name>
    <name type="common">Naked mole rat</name>
    <dbReference type="NCBI Taxonomy" id="10181"/>
    <lineage>
        <taxon>Eukaryota</taxon>
        <taxon>Metazoa</taxon>
        <taxon>Chordata</taxon>
        <taxon>Craniata</taxon>
        <taxon>Vertebrata</taxon>
        <taxon>Euteleostomi</taxon>
        <taxon>Mammalia</taxon>
        <taxon>Eutheria</taxon>
        <taxon>Euarchontoglires</taxon>
        <taxon>Glires</taxon>
        <taxon>Rodentia</taxon>
        <taxon>Hystricomorpha</taxon>
        <taxon>Bathyergidae</taxon>
        <taxon>Heterocephalus</taxon>
    </lineage>
</organism>
<dbReference type="EMBL" id="JH172831">
    <property type="protein sequence ID" value="EHB15335.1"/>
    <property type="molecule type" value="Genomic_DNA"/>
</dbReference>
<name>G5C1C4_HETGA</name>
<proteinExistence type="predicted"/>
<sequence length="137" mass="16142">MDTKPENLFTDNEDLKSSVKNPDSKSVSTESLKSKKERKEIDLAIEDELLEQLFKNTRPQLEIEVKVDRQEEDLNIRKKPRLDIETNNSFDDKIYPKVTKYLKKVKLGTNVSSRKNHYGQLRKSLIMMNFRKKVIND</sequence>
<evidence type="ECO:0000313" key="2">
    <source>
        <dbReference type="EMBL" id="EHB15335.1"/>
    </source>
</evidence>
<dbReference type="InParanoid" id="G5C1C4"/>
<evidence type="ECO:0000313" key="3">
    <source>
        <dbReference type="Proteomes" id="UP000006813"/>
    </source>
</evidence>
<feature type="region of interest" description="Disordered" evidence="1">
    <location>
        <begin position="1"/>
        <end position="36"/>
    </location>
</feature>
<reference evidence="2 3" key="1">
    <citation type="journal article" date="2011" name="Nature">
        <title>Genome sequencing reveals insights into physiology and longevity of the naked mole rat.</title>
        <authorList>
            <person name="Kim E.B."/>
            <person name="Fang X."/>
            <person name="Fushan A.A."/>
            <person name="Huang Z."/>
            <person name="Lobanov A.V."/>
            <person name="Han L."/>
            <person name="Marino S.M."/>
            <person name="Sun X."/>
            <person name="Turanov A.A."/>
            <person name="Yang P."/>
            <person name="Yim S.H."/>
            <person name="Zhao X."/>
            <person name="Kasaikina M.V."/>
            <person name="Stoletzki N."/>
            <person name="Peng C."/>
            <person name="Polak P."/>
            <person name="Xiong Z."/>
            <person name="Kiezun A."/>
            <person name="Zhu Y."/>
            <person name="Chen Y."/>
            <person name="Kryukov G.V."/>
            <person name="Zhang Q."/>
            <person name="Peshkin L."/>
            <person name="Yang L."/>
            <person name="Bronson R.T."/>
            <person name="Buffenstein R."/>
            <person name="Wang B."/>
            <person name="Han C."/>
            <person name="Li Q."/>
            <person name="Chen L."/>
            <person name="Zhao W."/>
            <person name="Sunyaev S.R."/>
            <person name="Park T.J."/>
            <person name="Zhang G."/>
            <person name="Wang J."/>
            <person name="Gladyshev V.N."/>
        </authorList>
    </citation>
    <scope>NUCLEOTIDE SEQUENCE [LARGE SCALE GENOMIC DNA]</scope>
</reference>
<feature type="compositionally biased region" description="Polar residues" evidence="1">
    <location>
        <begin position="18"/>
        <end position="31"/>
    </location>
</feature>